<dbReference type="RefSeq" id="WP_005602446.1">
    <property type="nucleotide sequence ID" value="NZ_GG663522.1"/>
</dbReference>
<dbReference type="HOGENOM" id="CLU_1406433_0_0_9"/>
<dbReference type="EMBL" id="ABWN01000026">
    <property type="protein sequence ID" value="EFF68755.1"/>
    <property type="molecule type" value="Genomic_DNA"/>
</dbReference>
<proteinExistence type="predicted"/>
<comment type="caution">
    <text evidence="1">The sequence shown here is derived from an EMBL/GenBank/DDBJ whole genome shotgun (WGS) entry which is preliminary data.</text>
</comment>
<reference evidence="1 2" key="1">
    <citation type="submission" date="2010-02" db="EMBL/GenBank/DDBJ databases">
        <authorList>
            <person name="Weinstock G."/>
            <person name="Sodergren E."/>
            <person name="Clifton S."/>
            <person name="Fulton L."/>
            <person name="Fulton B."/>
            <person name="Courtney L."/>
            <person name="Fronick C."/>
            <person name="Harrison M."/>
            <person name="Strong C."/>
            <person name="Farmer C."/>
            <person name="Delahaunty K."/>
            <person name="Markovic C."/>
            <person name="Hall O."/>
            <person name="Minx P."/>
            <person name="Tomlinson C."/>
            <person name="Mitreva M."/>
            <person name="Nelson J."/>
            <person name="Hou S."/>
            <person name="Wollam A."/>
            <person name="Pepin K.H."/>
            <person name="Johnson M."/>
            <person name="Bhonagiri V."/>
            <person name="Zhang X."/>
            <person name="Suruliraj S."/>
            <person name="Warren W."/>
            <person name="Chinwalla A."/>
            <person name="Mardis E.R."/>
            <person name="Wilson R.K."/>
        </authorList>
    </citation>
    <scope>NUCLEOTIDE SEQUENCE [LARGE SCALE GENOMIC DNA]</scope>
    <source>
        <strain evidence="1 2">DSM 2876</strain>
    </source>
</reference>
<evidence type="ECO:0000313" key="1">
    <source>
        <dbReference type="EMBL" id="EFF68755.1"/>
    </source>
</evidence>
<keyword evidence="2" id="KW-1185">Reference proteome</keyword>
<gene>
    <name evidence="1" type="ORF">BUTYVIB_01119</name>
</gene>
<organism evidence="1 2">
    <name type="scientific">Eshraghiella crossota DSM 2876</name>
    <dbReference type="NCBI Taxonomy" id="511680"/>
    <lineage>
        <taxon>Bacteria</taxon>
        <taxon>Bacillati</taxon>
        <taxon>Bacillota</taxon>
        <taxon>Clostridia</taxon>
        <taxon>Lachnospirales</taxon>
        <taxon>Lachnospiraceae</taxon>
        <taxon>Eshraghiella</taxon>
    </lineage>
</organism>
<protein>
    <submittedName>
        <fullName evidence="1">Uncharacterized protein</fullName>
    </submittedName>
</protein>
<evidence type="ECO:0000313" key="2">
    <source>
        <dbReference type="Proteomes" id="UP000006238"/>
    </source>
</evidence>
<dbReference type="Proteomes" id="UP000006238">
    <property type="component" value="Unassembled WGS sequence"/>
</dbReference>
<dbReference type="GeneID" id="98918987"/>
<accession>D4RZ54</accession>
<sequence>MKKKILITVSAVIIIAIALFLFLNIRGNVKVEKGTIRITKLDEANFGNVDNLKKTYESLQNDSLVQKIRKNDIFKSDSIDDYILVGVSLDIKNNSIFDASEISGYLVLDDADSPIIYKEGSIEVEKVKGYEKDNVFLMSLILYKGDMTDDEIIEYIKNLDIEINYRNRILTHINKNIKLSDYDMDVIFTDSEE</sequence>
<name>D4RZ54_9FIRM</name>
<dbReference type="AlphaFoldDB" id="D4RZ54"/>